<accession>A0A409YD11</accession>
<keyword evidence="3" id="KW-1185">Reference proteome</keyword>
<sequence length="669" mass="74449">MSFEQRLSDARHNIDCFIESYDSQVPESAVGHEEFVEEFILDLEDLIRVIEEAHAAQYPALERLIEKADALLNRALNWACASENPPFDTGELRSYAHSHPDRPLLEDKDKACKSRPTSVLRDDSILNLLQMLLGVERELIRSFEARRNEFLATIPVPDAWPNTPHPHPLTTRCARFRSGIHNLSQHLGSESSQSLATSIFQARCEVSSGKTSAPWSSFMSEDGNLLAVSTMGGWKNRIPYMTCYFVDHSVTVDDEWSGFLNKRTVKLDLTTGPCQQLVVDSSQSLIITADYDRIKTYSYTLPQPQPQDASDDPAKPPPLKRVHTFNSKGYEGPVLLRPDGKFIRAARNGNVAVWNMVQVDTHGDDGKKIIGTAMVQDSIDTWRDDPEDIEPSTGNVPHLTFKLPPLPTFRGEPGDPFAIGHWHKHPSQDGTMLCGTPQNGKTFQCHAIDLNVEGKTVARYLGHGGTVQGFSTSPGDPNVFLTRCEDGKARIFDVRTPIPAMTILGTVEREALSAAVLVHADGVPFVFTGSQRGEVVKLWDIRARALIYELGTGNNAVTALNWDASRNALYATTTSEHSSGRGKYRQATIPRSSQQGSTSASAQTGNVVDYPPEDEEDANLDQYKRWPMNAYNDEGYFGYAWDAGSHRLYKYTFKADADPNRLPFYHGMC</sequence>
<proteinExistence type="predicted"/>
<dbReference type="InterPro" id="IPR036322">
    <property type="entry name" value="WD40_repeat_dom_sf"/>
</dbReference>
<organism evidence="2 3">
    <name type="scientific">Panaeolus cyanescens</name>
    <dbReference type="NCBI Taxonomy" id="181874"/>
    <lineage>
        <taxon>Eukaryota</taxon>
        <taxon>Fungi</taxon>
        <taxon>Dikarya</taxon>
        <taxon>Basidiomycota</taxon>
        <taxon>Agaricomycotina</taxon>
        <taxon>Agaricomycetes</taxon>
        <taxon>Agaricomycetidae</taxon>
        <taxon>Agaricales</taxon>
        <taxon>Agaricineae</taxon>
        <taxon>Galeropsidaceae</taxon>
        <taxon>Panaeolus</taxon>
    </lineage>
</organism>
<protein>
    <submittedName>
        <fullName evidence="2">Uncharacterized protein</fullName>
    </submittedName>
</protein>
<comment type="caution">
    <text evidence="2">The sequence shown here is derived from an EMBL/GenBank/DDBJ whole genome shotgun (WGS) entry which is preliminary data.</text>
</comment>
<dbReference type="InterPro" id="IPR001680">
    <property type="entry name" value="WD40_rpt"/>
</dbReference>
<name>A0A409YD11_9AGAR</name>
<feature type="compositionally biased region" description="Low complexity" evidence="1">
    <location>
        <begin position="592"/>
        <end position="605"/>
    </location>
</feature>
<dbReference type="STRING" id="181874.A0A409YD11"/>
<evidence type="ECO:0000313" key="2">
    <source>
        <dbReference type="EMBL" id="PPR00902.1"/>
    </source>
</evidence>
<gene>
    <name evidence="2" type="ORF">CVT24_000387</name>
</gene>
<dbReference type="InterPro" id="IPR015943">
    <property type="entry name" value="WD40/YVTN_repeat-like_dom_sf"/>
</dbReference>
<dbReference type="SUPFAM" id="SSF50978">
    <property type="entry name" value="WD40 repeat-like"/>
    <property type="match status" value="1"/>
</dbReference>
<reference evidence="2 3" key="1">
    <citation type="journal article" date="2018" name="Evol. Lett.">
        <title>Horizontal gene cluster transfer increased hallucinogenic mushroom diversity.</title>
        <authorList>
            <person name="Reynolds H.T."/>
            <person name="Vijayakumar V."/>
            <person name="Gluck-Thaler E."/>
            <person name="Korotkin H.B."/>
            <person name="Matheny P.B."/>
            <person name="Slot J.C."/>
        </authorList>
    </citation>
    <scope>NUCLEOTIDE SEQUENCE [LARGE SCALE GENOMIC DNA]</scope>
    <source>
        <strain evidence="2 3">2629</strain>
    </source>
</reference>
<evidence type="ECO:0000256" key="1">
    <source>
        <dbReference type="SAM" id="MobiDB-lite"/>
    </source>
</evidence>
<dbReference type="EMBL" id="NHTK01001285">
    <property type="protein sequence ID" value="PPR00902.1"/>
    <property type="molecule type" value="Genomic_DNA"/>
</dbReference>
<dbReference type="OrthoDB" id="548949at2759"/>
<feature type="region of interest" description="Disordered" evidence="1">
    <location>
        <begin position="573"/>
        <end position="619"/>
    </location>
</feature>
<dbReference type="Proteomes" id="UP000284842">
    <property type="component" value="Unassembled WGS sequence"/>
</dbReference>
<dbReference type="AlphaFoldDB" id="A0A409YD11"/>
<dbReference type="Gene3D" id="2.130.10.10">
    <property type="entry name" value="YVTN repeat-like/Quinoprotein amine dehydrogenase"/>
    <property type="match status" value="1"/>
</dbReference>
<dbReference type="SMART" id="SM00320">
    <property type="entry name" value="WD40"/>
    <property type="match status" value="2"/>
</dbReference>
<dbReference type="InParanoid" id="A0A409YD11"/>
<evidence type="ECO:0000313" key="3">
    <source>
        <dbReference type="Proteomes" id="UP000284842"/>
    </source>
</evidence>